<evidence type="ECO:0000313" key="1">
    <source>
        <dbReference type="EMBL" id="MFD2057051.1"/>
    </source>
</evidence>
<organism evidence="1 2">
    <name type="scientific">Mesorhizobium calcicola</name>
    <dbReference type="NCBI Taxonomy" id="1300310"/>
    <lineage>
        <taxon>Bacteria</taxon>
        <taxon>Pseudomonadati</taxon>
        <taxon>Pseudomonadota</taxon>
        <taxon>Alphaproteobacteria</taxon>
        <taxon>Hyphomicrobiales</taxon>
        <taxon>Phyllobacteriaceae</taxon>
        <taxon>Mesorhizobium</taxon>
    </lineage>
</organism>
<evidence type="ECO:0000313" key="2">
    <source>
        <dbReference type="Proteomes" id="UP001597349"/>
    </source>
</evidence>
<sequence length="44" mass="4725">MGRWSTPSCGLEANRNVARAVAFNACKAAFAGAIEPKTMRGNLW</sequence>
<reference evidence="2" key="1">
    <citation type="journal article" date="2019" name="Int. J. Syst. Evol. Microbiol.">
        <title>The Global Catalogue of Microorganisms (GCM) 10K type strain sequencing project: providing services to taxonomists for standard genome sequencing and annotation.</title>
        <authorList>
            <consortium name="The Broad Institute Genomics Platform"/>
            <consortium name="The Broad Institute Genome Sequencing Center for Infectious Disease"/>
            <person name="Wu L."/>
            <person name="Ma J."/>
        </authorList>
    </citation>
    <scope>NUCLEOTIDE SEQUENCE [LARGE SCALE GENOMIC DNA]</scope>
    <source>
        <strain evidence="2">CGMCC 1.16226</strain>
    </source>
</reference>
<dbReference type="Proteomes" id="UP001597349">
    <property type="component" value="Unassembled WGS sequence"/>
</dbReference>
<protein>
    <recommendedName>
        <fullName evidence="3">Transposase</fullName>
    </recommendedName>
</protein>
<keyword evidence="2" id="KW-1185">Reference proteome</keyword>
<name>A0ABW4WKG6_9HYPH</name>
<accession>A0ABW4WKG6</accession>
<dbReference type="EMBL" id="JBHUGY010000051">
    <property type="protein sequence ID" value="MFD2057051.1"/>
    <property type="molecule type" value="Genomic_DNA"/>
</dbReference>
<gene>
    <name evidence="1" type="ORF">ACFSQT_29420</name>
</gene>
<comment type="caution">
    <text evidence="1">The sequence shown here is derived from an EMBL/GenBank/DDBJ whole genome shotgun (WGS) entry which is preliminary data.</text>
</comment>
<proteinExistence type="predicted"/>
<dbReference type="RefSeq" id="WP_379024731.1">
    <property type="nucleotide sequence ID" value="NZ_JBHUGY010000051.1"/>
</dbReference>
<evidence type="ECO:0008006" key="3">
    <source>
        <dbReference type="Google" id="ProtNLM"/>
    </source>
</evidence>